<keyword evidence="12 13" id="KW-0472">Membrane</keyword>
<comment type="caution">
    <text evidence="15">The sequence shown here is derived from an EMBL/GenBank/DDBJ whole genome shotgun (WGS) entry which is preliminary data.</text>
</comment>
<proteinExistence type="predicted"/>
<dbReference type="InterPro" id="IPR039261">
    <property type="entry name" value="FNR_nucleotide-bd"/>
</dbReference>
<dbReference type="PROSITE" id="PS51384">
    <property type="entry name" value="FAD_FR"/>
    <property type="match status" value="1"/>
</dbReference>
<keyword evidence="3" id="KW-0285">Flavoprotein</keyword>
<dbReference type="PANTHER" id="PTHR47354">
    <property type="entry name" value="NADH OXIDOREDUCTASE HCR"/>
    <property type="match status" value="1"/>
</dbReference>
<dbReference type="InterPro" id="IPR050415">
    <property type="entry name" value="MRET"/>
</dbReference>
<feature type="domain" description="FAD-binding FR-type" evidence="14">
    <location>
        <begin position="232"/>
        <end position="336"/>
    </location>
</feature>
<evidence type="ECO:0000259" key="14">
    <source>
        <dbReference type="PROSITE" id="PS51384"/>
    </source>
</evidence>
<keyword evidence="11" id="KW-0411">Iron-sulfur</keyword>
<name>A0ABS9L9F2_9MICC</name>
<dbReference type="Pfam" id="PF00175">
    <property type="entry name" value="NAD_binding_1"/>
    <property type="match status" value="1"/>
</dbReference>
<dbReference type="SUPFAM" id="SSF63380">
    <property type="entry name" value="Riboflavin synthase domain-like"/>
    <property type="match status" value="1"/>
</dbReference>
<keyword evidence="8 13" id="KW-1133">Transmembrane helix</keyword>
<organism evidence="15 16">
    <name type="scientific">Arthrobacter hankyongi</name>
    <dbReference type="NCBI Taxonomy" id="2904801"/>
    <lineage>
        <taxon>Bacteria</taxon>
        <taxon>Bacillati</taxon>
        <taxon>Actinomycetota</taxon>
        <taxon>Actinomycetes</taxon>
        <taxon>Micrococcales</taxon>
        <taxon>Micrococcaceae</taxon>
        <taxon>Arthrobacter</taxon>
    </lineage>
</organism>
<keyword evidence="7" id="KW-0274">FAD</keyword>
<evidence type="ECO:0000256" key="4">
    <source>
        <dbReference type="ARBA" id="ARBA00022692"/>
    </source>
</evidence>
<dbReference type="InterPro" id="IPR017927">
    <property type="entry name" value="FAD-bd_FR_type"/>
</dbReference>
<evidence type="ECO:0000256" key="1">
    <source>
        <dbReference type="ARBA" id="ARBA00001974"/>
    </source>
</evidence>
<dbReference type="Pfam" id="PF01794">
    <property type="entry name" value="Ferric_reduct"/>
    <property type="match status" value="1"/>
</dbReference>
<accession>A0ABS9L9F2</accession>
<evidence type="ECO:0000256" key="3">
    <source>
        <dbReference type="ARBA" id="ARBA00022630"/>
    </source>
</evidence>
<dbReference type="PANTHER" id="PTHR47354:SF8">
    <property type="entry name" value="1,2-PHENYLACETYL-COA EPOXIDASE, SUBUNIT E"/>
    <property type="match status" value="1"/>
</dbReference>
<dbReference type="InterPro" id="IPR017938">
    <property type="entry name" value="Riboflavin_synthase-like_b-brl"/>
</dbReference>
<dbReference type="Gene3D" id="3.40.50.80">
    <property type="entry name" value="Nucleotide-binding domain of ferredoxin-NADP reductase (FNR) module"/>
    <property type="match status" value="1"/>
</dbReference>
<reference evidence="15" key="1">
    <citation type="submission" date="2022-01" db="EMBL/GenBank/DDBJ databases">
        <authorList>
            <person name="Jo J.-H."/>
            <person name="Im W.-T."/>
        </authorList>
    </citation>
    <scope>NUCLEOTIDE SEQUENCE</scope>
    <source>
        <strain evidence="15">I2-34</strain>
    </source>
</reference>
<evidence type="ECO:0000256" key="10">
    <source>
        <dbReference type="ARBA" id="ARBA00023004"/>
    </source>
</evidence>
<evidence type="ECO:0000256" key="7">
    <source>
        <dbReference type="ARBA" id="ARBA00022827"/>
    </source>
</evidence>
<keyword evidence="5" id="KW-0001">2Fe-2S</keyword>
<dbReference type="SUPFAM" id="SSF52343">
    <property type="entry name" value="Ferredoxin reductase-like, C-terminal NADP-linked domain"/>
    <property type="match status" value="1"/>
</dbReference>
<sequence length="467" mass="50645">MSTNASGSVSTPPLRRLHRRRLWREDLLTVLVVGSVAVVVALFLADGGAYGFSTAAGALTQLGILAGLIGTDLIFVMLLLAARLPVVDRTIGHDRALELHRKLGKPALYLLLAHTVLLLAGYGALEGLNPFAEAVSMWTTMQDMPLAFIGLGLLIAVVATSIVAVRRCYPYEVWHGIHLLSYVAVLAALPHQFSTGQLFAEGTVQRWYWILLYAGTVLALACYRVVLPVYRTLHHDLRVAAVEPAGPDTFSVYLTGRDLAGLQARAGQFFIWRFLGPGMWWHGHPFSLSADPAPSGSQGWLRITVRSLGRGSGQLALLRPGTRAAIEGPYGLFSELARTADRVVMVAAGIGITPVRSLLEGGRFAPGQAVVILRAPDEAGLYLYREIHELCVAKGAVLFTEVGRRRPGSWLPEASAASGYTLASYAPWIAEADVYVCGPRDWADLVLQDARTRGTPSGQLHHERFSW</sequence>
<feature type="transmembrane region" description="Helical" evidence="13">
    <location>
        <begin position="177"/>
        <end position="195"/>
    </location>
</feature>
<evidence type="ECO:0000256" key="2">
    <source>
        <dbReference type="ARBA" id="ARBA00004141"/>
    </source>
</evidence>
<evidence type="ECO:0000313" key="15">
    <source>
        <dbReference type="EMBL" id="MCG2623290.1"/>
    </source>
</evidence>
<dbReference type="Gene3D" id="2.40.30.10">
    <property type="entry name" value="Translation factors"/>
    <property type="match status" value="1"/>
</dbReference>
<evidence type="ECO:0000256" key="12">
    <source>
        <dbReference type="ARBA" id="ARBA00023136"/>
    </source>
</evidence>
<feature type="transmembrane region" description="Helical" evidence="13">
    <location>
        <begin position="207"/>
        <end position="227"/>
    </location>
</feature>
<dbReference type="Proteomes" id="UP001165368">
    <property type="component" value="Unassembled WGS sequence"/>
</dbReference>
<dbReference type="RefSeq" id="WP_237822441.1">
    <property type="nucleotide sequence ID" value="NZ_JAKLTQ010000012.1"/>
</dbReference>
<keyword evidence="6" id="KW-0479">Metal-binding</keyword>
<comment type="subcellular location">
    <subcellularLocation>
        <location evidence="2">Membrane</location>
        <topology evidence="2">Multi-pass membrane protein</topology>
    </subcellularLocation>
</comment>
<gene>
    <name evidence="15" type="ORF">LVY72_15430</name>
</gene>
<evidence type="ECO:0000256" key="11">
    <source>
        <dbReference type="ARBA" id="ARBA00023014"/>
    </source>
</evidence>
<keyword evidence="10" id="KW-0408">Iron</keyword>
<feature type="transmembrane region" description="Helical" evidence="13">
    <location>
        <begin position="145"/>
        <end position="165"/>
    </location>
</feature>
<comment type="cofactor">
    <cofactor evidence="1">
        <name>FAD</name>
        <dbReference type="ChEBI" id="CHEBI:57692"/>
    </cofactor>
</comment>
<evidence type="ECO:0000256" key="8">
    <source>
        <dbReference type="ARBA" id="ARBA00022989"/>
    </source>
</evidence>
<protein>
    <submittedName>
        <fullName evidence="15">Ferric reductase-like transmembrane domain-containing protein</fullName>
    </submittedName>
</protein>
<keyword evidence="9" id="KW-0560">Oxidoreductase</keyword>
<feature type="transmembrane region" description="Helical" evidence="13">
    <location>
        <begin position="64"/>
        <end position="86"/>
    </location>
</feature>
<feature type="transmembrane region" description="Helical" evidence="13">
    <location>
        <begin position="107"/>
        <end position="125"/>
    </location>
</feature>
<dbReference type="EMBL" id="JAKLTQ010000012">
    <property type="protein sequence ID" value="MCG2623290.1"/>
    <property type="molecule type" value="Genomic_DNA"/>
</dbReference>
<keyword evidence="16" id="KW-1185">Reference proteome</keyword>
<feature type="transmembrane region" description="Helical" evidence="13">
    <location>
        <begin position="26"/>
        <end position="44"/>
    </location>
</feature>
<keyword evidence="4 13" id="KW-0812">Transmembrane</keyword>
<dbReference type="InterPro" id="IPR001433">
    <property type="entry name" value="OxRdtase_FAD/NAD-bd"/>
</dbReference>
<evidence type="ECO:0000256" key="13">
    <source>
        <dbReference type="SAM" id="Phobius"/>
    </source>
</evidence>
<evidence type="ECO:0000256" key="9">
    <source>
        <dbReference type="ARBA" id="ARBA00023002"/>
    </source>
</evidence>
<evidence type="ECO:0000256" key="6">
    <source>
        <dbReference type="ARBA" id="ARBA00022723"/>
    </source>
</evidence>
<evidence type="ECO:0000313" key="16">
    <source>
        <dbReference type="Proteomes" id="UP001165368"/>
    </source>
</evidence>
<dbReference type="InterPro" id="IPR013130">
    <property type="entry name" value="Fe3_Rdtase_TM_dom"/>
</dbReference>
<evidence type="ECO:0000256" key="5">
    <source>
        <dbReference type="ARBA" id="ARBA00022714"/>
    </source>
</evidence>